<keyword evidence="4 19" id="KW-0723">Serine/threonine-protein kinase</keyword>
<keyword evidence="16" id="KW-0675">Receptor</keyword>
<dbReference type="Pfam" id="PF00069">
    <property type="entry name" value="Pkinase"/>
    <property type="match status" value="1"/>
</dbReference>
<feature type="region of interest" description="Disordered" evidence="20">
    <location>
        <begin position="345"/>
        <end position="369"/>
    </location>
</feature>
<keyword evidence="14" id="KW-1133">Transmembrane helix</keyword>
<evidence type="ECO:0000256" key="3">
    <source>
        <dbReference type="ARBA" id="ARBA00022475"/>
    </source>
</evidence>
<dbReference type="PROSITE" id="PS00108">
    <property type="entry name" value="PROTEIN_KINASE_ST"/>
    <property type="match status" value="1"/>
</dbReference>
<dbReference type="PANTHER" id="PTHR48006:SF92">
    <property type="entry name" value="LRR RECEPTOR-LIKE SERINE_THREONINE-PROTEIN KINASE GSO1"/>
    <property type="match status" value="1"/>
</dbReference>
<dbReference type="PROSITE" id="PS50011">
    <property type="entry name" value="PROTEIN_KINASE_DOM"/>
    <property type="match status" value="1"/>
</dbReference>
<comment type="similarity">
    <text evidence="19">Belongs to the protein kinase superfamily.</text>
</comment>
<dbReference type="InterPro" id="IPR051824">
    <property type="entry name" value="LRR_Rcpt-Like_S/T_Kinase"/>
</dbReference>
<reference evidence="22" key="1">
    <citation type="submission" date="2015-03" db="EMBL/GenBank/DDBJ databases">
        <title>A transcriptome of Araucaria cunninghamii, an australian fine timber species.</title>
        <authorList>
            <person name="Jing Yi C.J.Y."/>
            <person name="Yin San L.Y.S."/>
            <person name="Abdul Karim S.S."/>
            <person name="Wan Azmi N.N."/>
            <person name="Hercus R.R."/>
            <person name="Croft L.L."/>
        </authorList>
    </citation>
    <scope>NUCLEOTIDE SEQUENCE</scope>
    <source>
        <strain evidence="22">MI0301</strain>
        <tissue evidence="22">Leaf</tissue>
    </source>
</reference>
<dbReference type="InterPro" id="IPR000719">
    <property type="entry name" value="Prot_kinase_dom"/>
</dbReference>
<evidence type="ECO:0000256" key="1">
    <source>
        <dbReference type="ARBA" id="ARBA00004162"/>
    </source>
</evidence>
<dbReference type="InterPro" id="IPR011009">
    <property type="entry name" value="Kinase-like_dom_sf"/>
</dbReference>
<keyword evidence="6" id="KW-0433">Leucine-rich repeat</keyword>
<dbReference type="InterPro" id="IPR017441">
    <property type="entry name" value="Protein_kinase_ATP_BS"/>
</dbReference>
<dbReference type="SUPFAM" id="SSF56112">
    <property type="entry name" value="Protein kinase-like (PK-like)"/>
    <property type="match status" value="1"/>
</dbReference>
<name>A0A0D6QYM3_ARACU</name>
<evidence type="ECO:0000256" key="17">
    <source>
        <dbReference type="ARBA" id="ARBA00023180"/>
    </source>
</evidence>
<evidence type="ECO:0000259" key="21">
    <source>
        <dbReference type="PROSITE" id="PS50011"/>
    </source>
</evidence>
<evidence type="ECO:0000256" key="14">
    <source>
        <dbReference type="ARBA" id="ARBA00022989"/>
    </source>
</evidence>
<keyword evidence="10" id="KW-0677">Repeat</keyword>
<evidence type="ECO:0000256" key="12">
    <source>
        <dbReference type="ARBA" id="ARBA00022777"/>
    </source>
</evidence>
<evidence type="ECO:0000256" key="20">
    <source>
        <dbReference type="SAM" id="MobiDB-lite"/>
    </source>
</evidence>
<organism evidence="22">
    <name type="scientific">Araucaria cunninghamii</name>
    <name type="common">Hoop pine</name>
    <name type="synonym">Moreton Bay pine</name>
    <dbReference type="NCBI Taxonomy" id="56994"/>
    <lineage>
        <taxon>Eukaryota</taxon>
        <taxon>Viridiplantae</taxon>
        <taxon>Streptophyta</taxon>
        <taxon>Embryophyta</taxon>
        <taxon>Tracheophyta</taxon>
        <taxon>Spermatophyta</taxon>
        <taxon>Pinopsida</taxon>
        <taxon>Pinidae</taxon>
        <taxon>Conifers II</taxon>
        <taxon>Araucariales</taxon>
        <taxon>Araucariaceae</taxon>
        <taxon>Araucaria</taxon>
    </lineage>
</organism>
<evidence type="ECO:0000256" key="4">
    <source>
        <dbReference type="ARBA" id="ARBA00022527"/>
    </source>
</evidence>
<dbReference type="GO" id="GO:0004674">
    <property type="term" value="F:protein serine/threonine kinase activity"/>
    <property type="evidence" value="ECO:0007669"/>
    <property type="project" value="UniProtKB-KW"/>
</dbReference>
<accession>A0A0D6QYM3</accession>
<protein>
    <recommendedName>
        <fullName evidence="21">Protein kinase domain-containing protein</fullName>
    </recommendedName>
</protein>
<dbReference type="GO" id="GO:0005886">
    <property type="term" value="C:plasma membrane"/>
    <property type="evidence" value="ECO:0007669"/>
    <property type="project" value="UniProtKB-SubCell"/>
</dbReference>
<evidence type="ECO:0000256" key="2">
    <source>
        <dbReference type="ARBA" id="ARBA00022473"/>
    </source>
</evidence>
<dbReference type="Gene3D" id="3.30.200.20">
    <property type="entry name" value="Phosphorylase Kinase, domain 1"/>
    <property type="match status" value="1"/>
</dbReference>
<dbReference type="GO" id="GO:0005524">
    <property type="term" value="F:ATP binding"/>
    <property type="evidence" value="ECO:0007669"/>
    <property type="project" value="UniProtKB-UniRule"/>
</dbReference>
<dbReference type="SMART" id="SM00220">
    <property type="entry name" value="S_TKc"/>
    <property type="match status" value="1"/>
</dbReference>
<evidence type="ECO:0000313" key="22">
    <source>
        <dbReference type="EMBL" id="JAG96682.1"/>
    </source>
</evidence>
<evidence type="ECO:0000256" key="5">
    <source>
        <dbReference type="ARBA" id="ARBA00022553"/>
    </source>
</evidence>
<evidence type="ECO:0000256" key="18">
    <source>
        <dbReference type="PROSITE-ProRule" id="PRU10141"/>
    </source>
</evidence>
<keyword evidence="7" id="KW-0808">Transferase</keyword>
<sequence>MLTLVIGLILFRQKFKQNQDDLREKRGNSSWKLRCFHNLSFGKEDIAEALQDKENVIGTGGSGKVYRVDLQNNVTVAVKQLCPMNMNNNKENGLSKLMKAEVDILGLIRHKNIVKLYCCLSNGNSNLLVYEYMQNGSLFDALHKTHKDKTSNGSGFYLDWPTRYKIALGAAHGLAYLHHDCSPPIVHRDVKSTNILLGEFFEAKIADFGIAKILQVGGGRDSITAFAGTHGYIAPEYAYSYRVTEKSDIYSFGVVLLELVTGKQPIEPEFGENNDIVYWISRKICTRQDALEVLDSRISKSYEEEMYQVLKIAVRCTYKLPAPRPRMREVIQMLLDADPCNFKTTEKEKKSKNTSIIIDSPARETQRKR</sequence>
<evidence type="ECO:0000256" key="13">
    <source>
        <dbReference type="ARBA" id="ARBA00022840"/>
    </source>
</evidence>
<dbReference type="GO" id="GO:0048367">
    <property type="term" value="P:shoot system development"/>
    <property type="evidence" value="ECO:0007669"/>
    <property type="project" value="UniProtKB-ARBA"/>
</dbReference>
<proteinExistence type="inferred from homology"/>
<dbReference type="InterPro" id="IPR008271">
    <property type="entry name" value="Ser/Thr_kinase_AS"/>
</dbReference>
<evidence type="ECO:0000256" key="8">
    <source>
        <dbReference type="ARBA" id="ARBA00022692"/>
    </source>
</evidence>
<evidence type="ECO:0000256" key="11">
    <source>
        <dbReference type="ARBA" id="ARBA00022741"/>
    </source>
</evidence>
<dbReference type="PANTHER" id="PTHR48006">
    <property type="entry name" value="LEUCINE-RICH REPEAT-CONTAINING PROTEIN DDB_G0281931-RELATED"/>
    <property type="match status" value="1"/>
</dbReference>
<keyword evidence="9" id="KW-0732">Signal</keyword>
<keyword evidence="5" id="KW-0597">Phosphoprotein</keyword>
<evidence type="ECO:0000256" key="15">
    <source>
        <dbReference type="ARBA" id="ARBA00023136"/>
    </source>
</evidence>
<evidence type="ECO:0000256" key="6">
    <source>
        <dbReference type="ARBA" id="ARBA00022614"/>
    </source>
</evidence>
<keyword evidence="12" id="KW-0418">Kinase</keyword>
<dbReference type="AlphaFoldDB" id="A0A0D6QYM3"/>
<evidence type="ECO:0000256" key="7">
    <source>
        <dbReference type="ARBA" id="ARBA00022679"/>
    </source>
</evidence>
<dbReference type="Gene3D" id="1.10.510.10">
    <property type="entry name" value="Transferase(Phosphotransferase) domain 1"/>
    <property type="match status" value="1"/>
</dbReference>
<keyword evidence="13 18" id="KW-0067">ATP-binding</keyword>
<keyword evidence="11 18" id="KW-0547">Nucleotide-binding</keyword>
<evidence type="ECO:0000256" key="9">
    <source>
        <dbReference type="ARBA" id="ARBA00022729"/>
    </source>
</evidence>
<dbReference type="PROSITE" id="PS00107">
    <property type="entry name" value="PROTEIN_KINASE_ATP"/>
    <property type="match status" value="1"/>
</dbReference>
<evidence type="ECO:0000256" key="16">
    <source>
        <dbReference type="ARBA" id="ARBA00023170"/>
    </source>
</evidence>
<keyword evidence="17" id="KW-0325">Glycoprotein</keyword>
<evidence type="ECO:0000256" key="10">
    <source>
        <dbReference type="ARBA" id="ARBA00022737"/>
    </source>
</evidence>
<feature type="binding site" evidence="18">
    <location>
        <position position="79"/>
    </location>
    <ligand>
        <name>ATP</name>
        <dbReference type="ChEBI" id="CHEBI:30616"/>
    </ligand>
</feature>
<keyword evidence="8" id="KW-0812">Transmembrane</keyword>
<dbReference type="GO" id="GO:0009791">
    <property type="term" value="P:post-embryonic development"/>
    <property type="evidence" value="ECO:0007669"/>
    <property type="project" value="UniProtKB-ARBA"/>
</dbReference>
<keyword evidence="2" id="KW-0217">Developmental protein</keyword>
<comment type="subcellular location">
    <subcellularLocation>
        <location evidence="1">Cell membrane</location>
        <topology evidence="1">Single-pass membrane protein</topology>
    </subcellularLocation>
</comment>
<evidence type="ECO:0000256" key="19">
    <source>
        <dbReference type="RuleBase" id="RU000304"/>
    </source>
</evidence>
<dbReference type="EMBL" id="GCKF01036636">
    <property type="protein sequence ID" value="JAG96682.1"/>
    <property type="molecule type" value="Transcribed_RNA"/>
</dbReference>
<dbReference type="GO" id="GO:1905393">
    <property type="term" value="P:plant organ formation"/>
    <property type="evidence" value="ECO:0007669"/>
    <property type="project" value="UniProtKB-ARBA"/>
</dbReference>
<dbReference type="FunFam" id="1.10.510.10:FF:000632">
    <property type="entry name" value="leucine-rich repeat receptor-like protein kinase TDR"/>
    <property type="match status" value="1"/>
</dbReference>
<dbReference type="GO" id="GO:0048608">
    <property type="term" value="P:reproductive structure development"/>
    <property type="evidence" value="ECO:0007669"/>
    <property type="project" value="UniProtKB-ARBA"/>
</dbReference>
<keyword evidence="15" id="KW-0472">Membrane</keyword>
<keyword evidence="3" id="KW-1003">Cell membrane</keyword>
<feature type="domain" description="Protein kinase" evidence="21">
    <location>
        <begin position="51"/>
        <end position="335"/>
    </location>
</feature>